<dbReference type="Pfam" id="PF01791">
    <property type="entry name" value="DeoC"/>
    <property type="match status" value="1"/>
</dbReference>
<gene>
    <name evidence="8" type="primary">deoC</name>
    <name evidence="8" type="ORF">G3O08_16710</name>
</gene>
<dbReference type="SUPFAM" id="SSF51569">
    <property type="entry name" value="Aldolase"/>
    <property type="match status" value="1"/>
</dbReference>
<accession>A0A7K3WUG1</accession>
<sequence length="297" mass="32521">MELKLRHKPIDQVGIEERCARFKTRSIKTDAKMQGLKMALSMIDLTTLEGKDTAGKVRQMCYKAMHLHDELPGLPTVAAVCVYPEMVASARKYLGSSGVKIASVATAFPSGQTNLDIKLADTKQAIDAGADEIDMVISRGKFLQGDYNFVFDEISSIKEACGNKRLKVILETGELGDLENVALASRLAIDAGADFIKTSTGKIQPAATMEVTLVMLEVIRDYYFETGKMVGMKPAGGISNSKLALHYLIMLKETLGDAWLTNEWFRFGASSLANDLLKQLVKQTTGVYQSGNYFALD</sequence>
<comment type="catalytic activity">
    <reaction evidence="6">
        <text>2-deoxy-D-ribose 5-phosphate = D-glyceraldehyde 3-phosphate + acetaldehyde</text>
        <dbReference type="Rhea" id="RHEA:12821"/>
        <dbReference type="ChEBI" id="CHEBI:15343"/>
        <dbReference type="ChEBI" id="CHEBI:59776"/>
        <dbReference type="ChEBI" id="CHEBI:62877"/>
        <dbReference type="EC" id="4.1.2.4"/>
    </reaction>
</comment>
<reference evidence="8 9" key="1">
    <citation type="submission" date="2020-02" db="EMBL/GenBank/DDBJ databases">
        <title>Out from the shadows clarifying the taxonomy of the family Cryomorphaceae and related taxa by utilizing the GTDB taxonomic framework.</title>
        <authorList>
            <person name="Bowman J.P."/>
        </authorList>
    </citation>
    <scope>NUCLEOTIDE SEQUENCE [LARGE SCALE GENOMIC DNA]</scope>
    <source>
        <strain evidence="8 9">QSSC 1-22</strain>
    </source>
</reference>
<keyword evidence="5" id="KW-0704">Schiff base</keyword>
<evidence type="ECO:0000256" key="3">
    <source>
        <dbReference type="ARBA" id="ARBA00012515"/>
    </source>
</evidence>
<dbReference type="InterPro" id="IPR002915">
    <property type="entry name" value="DeoC/FbaB/LacD_aldolase"/>
</dbReference>
<dbReference type="InterPro" id="IPR011343">
    <property type="entry name" value="DeoC"/>
</dbReference>
<dbReference type="EMBL" id="JAAGVY010000042">
    <property type="protein sequence ID" value="NEN25144.1"/>
    <property type="molecule type" value="Genomic_DNA"/>
</dbReference>
<comment type="pathway">
    <text evidence="1">Carbohydrate degradation; 2-deoxy-D-ribose 1-phosphate degradation; D-glyceraldehyde 3-phosphate and acetaldehyde from 2-deoxy-alpha-D-ribose 1-phosphate: step 2/2.</text>
</comment>
<evidence type="ECO:0000256" key="6">
    <source>
        <dbReference type="ARBA" id="ARBA00048791"/>
    </source>
</evidence>
<dbReference type="Proteomes" id="UP000486602">
    <property type="component" value="Unassembled WGS sequence"/>
</dbReference>
<evidence type="ECO:0000256" key="7">
    <source>
        <dbReference type="NCBIfam" id="TIGR00126"/>
    </source>
</evidence>
<evidence type="ECO:0000313" key="9">
    <source>
        <dbReference type="Proteomes" id="UP000486602"/>
    </source>
</evidence>
<evidence type="ECO:0000256" key="4">
    <source>
        <dbReference type="ARBA" id="ARBA00023239"/>
    </source>
</evidence>
<dbReference type="SMART" id="SM01133">
    <property type="entry name" value="DeoC"/>
    <property type="match status" value="1"/>
</dbReference>
<keyword evidence="9" id="KW-1185">Reference proteome</keyword>
<dbReference type="CDD" id="cd00959">
    <property type="entry name" value="DeoC"/>
    <property type="match status" value="1"/>
</dbReference>
<name>A0A7K3WUG1_9FLAO</name>
<evidence type="ECO:0000256" key="1">
    <source>
        <dbReference type="ARBA" id="ARBA00004816"/>
    </source>
</evidence>
<dbReference type="GO" id="GO:0016052">
    <property type="term" value="P:carbohydrate catabolic process"/>
    <property type="evidence" value="ECO:0007669"/>
    <property type="project" value="TreeGrafter"/>
</dbReference>
<proteinExistence type="inferred from homology"/>
<dbReference type="GO" id="GO:0009264">
    <property type="term" value="P:deoxyribonucleotide catabolic process"/>
    <property type="evidence" value="ECO:0007669"/>
    <property type="project" value="UniProtKB-UniRule"/>
</dbReference>
<dbReference type="PIRSF" id="PIRSF001357">
    <property type="entry name" value="DeoC"/>
    <property type="match status" value="1"/>
</dbReference>
<comment type="similarity">
    <text evidence="2">Belongs to the DeoC/FbaB aldolase family. DeoC type 2 subfamily.</text>
</comment>
<keyword evidence="4 8" id="KW-0456">Lyase</keyword>
<dbReference type="InterPro" id="IPR013785">
    <property type="entry name" value="Aldolase_TIM"/>
</dbReference>
<evidence type="ECO:0000256" key="5">
    <source>
        <dbReference type="ARBA" id="ARBA00023270"/>
    </source>
</evidence>
<protein>
    <recommendedName>
        <fullName evidence="3 7">Deoxyribose-phosphate aldolase</fullName>
        <ecNumber evidence="3 7">4.1.2.4</ecNumber>
    </recommendedName>
</protein>
<evidence type="ECO:0000256" key="2">
    <source>
        <dbReference type="ARBA" id="ARBA00009473"/>
    </source>
</evidence>
<dbReference type="Gene3D" id="3.20.20.70">
    <property type="entry name" value="Aldolase class I"/>
    <property type="match status" value="1"/>
</dbReference>
<organism evidence="8 9">
    <name type="scientific">Cryomorpha ignava</name>
    <dbReference type="NCBI Taxonomy" id="101383"/>
    <lineage>
        <taxon>Bacteria</taxon>
        <taxon>Pseudomonadati</taxon>
        <taxon>Bacteroidota</taxon>
        <taxon>Flavobacteriia</taxon>
        <taxon>Flavobacteriales</taxon>
        <taxon>Cryomorphaceae</taxon>
        <taxon>Cryomorpha</taxon>
    </lineage>
</organism>
<dbReference type="AlphaFoldDB" id="A0A7K3WUG1"/>
<evidence type="ECO:0000313" key="8">
    <source>
        <dbReference type="EMBL" id="NEN25144.1"/>
    </source>
</evidence>
<dbReference type="PANTHER" id="PTHR10889">
    <property type="entry name" value="DEOXYRIBOSE-PHOSPHATE ALDOLASE"/>
    <property type="match status" value="1"/>
</dbReference>
<dbReference type="NCBIfam" id="TIGR00126">
    <property type="entry name" value="deoC"/>
    <property type="match status" value="1"/>
</dbReference>
<dbReference type="RefSeq" id="WP_163286603.1">
    <property type="nucleotide sequence ID" value="NZ_JAAGVY010000042.1"/>
</dbReference>
<dbReference type="GO" id="GO:0004139">
    <property type="term" value="F:deoxyribose-phosphate aldolase activity"/>
    <property type="evidence" value="ECO:0007669"/>
    <property type="project" value="UniProtKB-UniRule"/>
</dbReference>
<dbReference type="GO" id="GO:0005737">
    <property type="term" value="C:cytoplasm"/>
    <property type="evidence" value="ECO:0007669"/>
    <property type="project" value="InterPro"/>
</dbReference>
<comment type="caution">
    <text evidence="8">The sequence shown here is derived from an EMBL/GenBank/DDBJ whole genome shotgun (WGS) entry which is preliminary data.</text>
</comment>
<dbReference type="EC" id="4.1.2.4" evidence="3 7"/>
<dbReference type="PANTHER" id="PTHR10889:SF3">
    <property type="entry name" value="DEOXYRIBOSE-PHOSPHATE ALDOLASE"/>
    <property type="match status" value="1"/>
</dbReference>